<dbReference type="EMBL" id="BSXW01000947">
    <property type="protein sequence ID" value="GMF32003.1"/>
    <property type="molecule type" value="Genomic_DNA"/>
</dbReference>
<reference evidence="2" key="1">
    <citation type="submission" date="2023-04" db="EMBL/GenBank/DDBJ databases">
        <title>Phytophthora lilii NBRC 32176.</title>
        <authorList>
            <person name="Ichikawa N."/>
            <person name="Sato H."/>
            <person name="Tonouchi N."/>
        </authorList>
    </citation>
    <scope>NUCLEOTIDE SEQUENCE</scope>
    <source>
        <strain evidence="2">NBRC 32176</strain>
    </source>
</reference>
<dbReference type="Proteomes" id="UP001165083">
    <property type="component" value="Unassembled WGS sequence"/>
</dbReference>
<keyword evidence="3" id="KW-1185">Reference proteome</keyword>
<evidence type="ECO:0000313" key="3">
    <source>
        <dbReference type="Proteomes" id="UP001165083"/>
    </source>
</evidence>
<evidence type="ECO:0000313" key="2">
    <source>
        <dbReference type="EMBL" id="GMF32003.1"/>
    </source>
</evidence>
<organism evidence="2 3">
    <name type="scientific">Phytophthora lilii</name>
    <dbReference type="NCBI Taxonomy" id="2077276"/>
    <lineage>
        <taxon>Eukaryota</taxon>
        <taxon>Sar</taxon>
        <taxon>Stramenopiles</taxon>
        <taxon>Oomycota</taxon>
        <taxon>Peronosporomycetes</taxon>
        <taxon>Peronosporales</taxon>
        <taxon>Peronosporaceae</taxon>
        <taxon>Phytophthora</taxon>
    </lineage>
</organism>
<accession>A0A9W7CM61</accession>
<evidence type="ECO:0000256" key="1">
    <source>
        <dbReference type="SAM" id="MobiDB-lite"/>
    </source>
</evidence>
<sequence>MFLQQEQRTWWQYQGAATINHVGYDDARGNFEVYSKKQSSLNLASTRCKKHGRGAPTSRARGNQKRKKQCCNAESSEPKDQRARPDVATRIQHNKKVAFVTRKLTLQGCCTPVALLLDWEDVVLAMNRYVPKDGFSLTILSSSKLSMAENSQRLSKRSSVAASLPYQMNPGLEKQLQIVTRKQ</sequence>
<protein>
    <submittedName>
        <fullName evidence="2">Unnamed protein product</fullName>
    </submittedName>
</protein>
<comment type="caution">
    <text evidence="2">The sequence shown here is derived from an EMBL/GenBank/DDBJ whole genome shotgun (WGS) entry which is preliminary data.</text>
</comment>
<feature type="region of interest" description="Disordered" evidence="1">
    <location>
        <begin position="47"/>
        <end position="84"/>
    </location>
</feature>
<name>A0A9W7CM61_9STRA</name>
<gene>
    <name evidence="2" type="ORF">Plil01_001369000</name>
</gene>
<proteinExistence type="predicted"/>
<dbReference type="AlphaFoldDB" id="A0A9W7CM61"/>